<evidence type="ECO:0000313" key="3">
    <source>
        <dbReference type="Proteomes" id="UP000202511"/>
    </source>
</evidence>
<protein>
    <submittedName>
        <fullName evidence="2">Uncharacterized protein</fullName>
    </submittedName>
</protein>
<evidence type="ECO:0000313" key="2">
    <source>
        <dbReference type="EMBL" id="AJF97195.1"/>
    </source>
</evidence>
<feature type="region of interest" description="Disordered" evidence="1">
    <location>
        <begin position="1"/>
        <end position="43"/>
    </location>
</feature>
<dbReference type="Proteomes" id="UP000202511">
    <property type="component" value="Segment"/>
</dbReference>
<dbReference type="KEGG" id="vg:23462112"/>
<evidence type="ECO:0000256" key="1">
    <source>
        <dbReference type="SAM" id="MobiDB-lite"/>
    </source>
</evidence>
<reference evidence="2 3" key="1">
    <citation type="journal article" date="2015" name="Parasitol. Res.">
        <title>Viruses in close associations with free-living amoebae.</title>
        <authorList>
            <person name="Scheid P."/>
        </authorList>
    </citation>
    <scope>NUCLEOTIDE SEQUENCE [LARGE SCALE GENOMIC DNA]</scope>
    <source>
        <strain evidence="2">KlaHel</strain>
    </source>
</reference>
<name>A0A0B5J663_9VIRU</name>
<organism evidence="2 3">
    <name type="scientific">Pandoravirus inopinatum</name>
    <dbReference type="NCBI Taxonomy" id="1605721"/>
    <lineage>
        <taxon>Viruses</taxon>
        <taxon>Pandoravirus</taxon>
    </lineage>
</organism>
<proteinExistence type="predicted"/>
<dbReference type="GeneID" id="23462112"/>
<feature type="compositionally biased region" description="Basic and acidic residues" evidence="1">
    <location>
        <begin position="1"/>
        <end position="14"/>
    </location>
</feature>
<sequence length="236" mass="26954">MDGQSDDRERESHVGRVAVHTRERRRVKHPTDRQGKDSGNSQQQQEVLLFIDREGCEWREVRVGGLSCVAACRCKSEYCYVWFSNAFARRRPYFYAPPLAWPFCPILWGVLGVVQTAQRHARGSCLYGAVAMVRGSVAGCRFWARRPGRGQADLDGNQTRRYCFVNREQTVHKMHKNSHLGSRSRPGLYFLKSFLCTTQTKADPRPPTKTGTSVSKNALFLLDAGHREYGFHLLVF</sequence>
<dbReference type="EMBL" id="KP136319">
    <property type="protein sequence ID" value="AJF97195.1"/>
    <property type="molecule type" value="Genomic_DNA"/>
</dbReference>
<dbReference type="RefSeq" id="YP_009119430.1">
    <property type="nucleotide sequence ID" value="NC_026440.1"/>
</dbReference>
<accession>A0A0B5J663</accession>